<protein>
    <submittedName>
        <fullName evidence="1">Uncharacterized protein</fullName>
    </submittedName>
</protein>
<accession>A0AAW4N3B9</accession>
<proteinExistence type="predicted"/>
<name>A0AAW4N3B9_9BACT</name>
<reference evidence="1" key="1">
    <citation type="submission" date="2021-06" db="EMBL/GenBank/DDBJ databases">
        <title>Collection of gut derived symbiotic bacterial strains cultured from healthy donors.</title>
        <authorList>
            <person name="Lin H."/>
            <person name="Littmann E."/>
            <person name="Pamer E.G."/>
        </authorList>
    </citation>
    <scope>NUCLEOTIDE SEQUENCE</scope>
    <source>
        <strain evidence="1">MSK.21.74</strain>
    </source>
</reference>
<evidence type="ECO:0000313" key="2">
    <source>
        <dbReference type="Proteomes" id="UP001196765"/>
    </source>
</evidence>
<evidence type="ECO:0000313" key="1">
    <source>
        <dbReference type="EMBL" id="MBV3388005.1"/>
    </source>
</evidence>
<comment type="caution">
    <text evidence="1">The sequence shown here is derived from an EMBL/GenBank/DDBJ whole genome shotgun (WGS) entry which is preliminary data.</text>
</comment>
<dbReference type="AlphaFoldDB" id="A0AAW4N3B9"/>
<sequence>MARHPLWNEENWLLLLQLYQKKPMGVKPLYSKGMVDLSLELHIPPEFLHEQMFKLRMVTPRIKRLWEKYADKPQLLKRDIQRIRQMNGCGNAMKFFEGVEVKETFEKNWEPLEGEPSLTPVKLIIILDLYFQLTPITMVPETPEIIDLGKLIKTSPKVIAEAMGVFMYCDPYLNREDVLIHPLLEACSDIWHQYGNGNPDKLYQLANELKEYFK</sequence>
<organism evidence="1 2">
    <name type="scientific">Segatella copri</name>
    <dbReference type="NCBI Taxonomy" id="165179"/>
    <lineage>
        <taxon>Bacteria</taxon>
        <taxon>Pseudomonadati</taxon>
        <taxon>Bacteroidota</taxon>
        <taxon>Bacteroidia</taxon>
        <taxon>Bacteroidales</taxon>
        <taxon>Prevotellaceae</taxon>
        <taxon>Segatella</taxon>
    </lineage>
</organism>
<gene>
    <name evidence="1" type="ORF">KSW82_09670</name>
</gene>
<dbReference type="RefSeq" id="WP_217744602.1">
    <property type="nucleotide sequence ID" value="NZ_JAHOEI010000035.1"/>
</dbReference>
<dbReference type="EMBL" id="JAHOEI010000035">
    <property type="protein sequence ID" value="MBV3388005.1"/>
    <property type="molecule type" value="Genomic_DNA"/>
</dbReference>
<dbReference type="Proteomes" id="UP001196765">
    <property type="component" value="Unassembled WGS sequence"/>
</dbReference>